<name>A0ABR5KB29_9GAMM</name>
<protein>
    <recommendedName>
        <fullName evidence="6">Fimbrial-type adhesion domain-containing protein</fullName>
    </recommendedName>
</protein>
<dbReference type="Gene3D" id="2.60.40.1090">
    <property type="entry name" value="Fimbrial-type adhesion domain"/>
    <property type="match status" value="1"/>
</dbReference>
<proteinExistence type="inferred from homology"/>
<evidence type="ECO:0000313" key="7">
    <source>
        <dbReference type="EMBL" id="KOY61800.1"/>
    </source>
</evidence>
<dbReference type="SUPFAM" id="SSF49401">
    <property type="entry name" value="Bacterial adhesins"/>
    <property type="match status" value="1"/>
</dbReference>
<evidence type="ECO:0000256" key="3">
    <source>
        <dbReference type="ARBA" id="ARBA00022729"/>
    </source>
</evidence>
<dbReference type="InterPro" id="IPR036937">
    <property type="entry name" value="Adhesion_dom_fimbrial_sf"/>
</dbReference>
<dbReference type="Pfam" id="PF00419">
    <property type="entry name" value="Fimbrial"/>
    <property type="match status" value="1"/>
</dbReference>
<evidence type="ECO:0000313" key="8">
    <source>
        <dbReference type="Proteomes" id="UP000037727"/>
    </source>
</evidence>
<dbReference type="PANTHER" id="PTHR33420">
    <property type="entry name" value="FIMBRIAL SUBUNIT ELFA-RELATED"/>
    <property type="match status" value="1"/>
</dbReference>
<gene>
    <name evidence="7" type="ORF">AM629_12105</name>
</gene>
<organism evidence="7 8">
    <name type="scientific">Photorhabdus heterorhabditis</name>
    <dbReference type="NCBI Taxonomy" id="880156"/>
    <lineage>
        <taxon>Bacteria</taxon>
        <taxon>Pseudomonadati</taxon>
        <taxon>Pseudomonadota</taxon>
        <taxon>Gammaproteobacteria</taxon>
        <taxon>Enterobacterales</taxon>
        <taxon>Morganellaceae</taxon>
        <taxon>Photorhabdus</taxon>
    </lineage>
</organism>
<evidence type="ECO:0000259" key="6">
    <source>
        <dbReference type="Pfam" id="PF00419"/>
    </source>
</evidence>
<feature type="chain" id="PRO_5045163792" description="Fimbrial-type adhesion domain-containing protein" evidence="5">
    <location>
        <begin position="30"/>
        <end position="191"/>
    </location>
</feature>
<feature type="signal peptide" evidence="5">
    <location>
        <begin position="1"/>
        <end position="29"/>
    </location>
</feature>
<dbReference type="PANTHER" id="PTHR33420:SF12">
    <property type="entry name" value="FIMBRIN-LIKE PROTEIN FIMI-RELATED"/>
    <property type="match status" value="1"/>
</dbReference>
<evidence type="ECO:0000256" key="5">
    <source>
        <dbReference type="SAM" id="SignalP"/>
    </source>
</evidence>
<keyword evidence="4" id="KW-0281">Fimbrium</keyword>
<comment type="caution">
    <text evidence="7">The sequence shown here is derived from an EMBL/GenBank/DDBJ whole genome shotgun (WGS) entry which is preliminary data.</text>
</comment>
<reference evidence="7 8" key="1">
    <citation type="submission" date="2015-09" db="EMBL/GenBank/DDBJ databases">
        <title>Draft genome sequence and assembly of Photorhabdus sp. VMG, a bacterial symbiont associated with Heterorhabditis zealandica.</title>
        <authorList>
            <person name="Naidoo S."/>
            <person name="Featherston J."/>
            <person name="Mothupi B."/>
            <person name="Gray V.M."/>
        </authorList>
    </citation>
    <scope>NUCLEOTIDE SEQUENCE [LARGE SCALE GENOMIC DNA]</scope>
    <source>
        <strain evidence="7 8">VMG</strain>
    </source>
</reference>
<dbReference type="EMBL" id="LJCS01000031">
    <property type="protein sequence ID" value="KOY61800.1"/>
    <property type="molecule type" value="Genomic_DNA"/>
</dbReference>
<dbReference type="Proteomes" id="UP000037727">
    <property type="component" value="Unassembled WGS sequence"/>
</dbReference>
<accession>A0ABR5KB29</accession>
<comment type="similarity">
    <text evidence="2">Belongs to the fimbrial protein family.</text>
</comment>
<sequence>MKKQILKTSVLASVLLSMGMGMGMGMAHAADIGKSASMVVSGSVGAPTCTLDISNPSIDLGHIVKSQFTKADTLVASKDFTISLEGCDAEIDAGGKMKQNIDLNITGTQTLDGNGYFGDSGAAVGSLAVGLVEKSKTVLLANNSKINFANTGDAKATATKTFSVGLVAKDPKTLKSGDSVSAPLTFQLVTR</sequence>
<dbReference type="InterPro" id="IPR008966">
    <property type="entry name" value="Adhesion_dom_sf"/>
</dbReference>
<keyword evidence="3 5" id="KW-0732">Signal</keyword>
<dbReference type="InterPro" id="IPR000259">
    <property type="entry name" value="Adhesion_dom_fimbrial"/>
</dbReference>
<evidence type="ECO:0000256" key="4">
    <source>
        <dbReference type="ARBA" id="ARBA00023263"/>
    </source>
</evidence>
<keyword evidence="8" id="KW-1185">Reference proteome</keyword>
<evidence type="ECO:0000256" key="2">
    <source>
        <dbReference type="ARBA" id="ARBA00006671"/>
    </source>
</evidence>
<evidence type="ECO:0000256" key="1">
    <source>
        <dbReference type="ARBA" id="ARBA00004561"/>
    </source>
</evidence>
<feature type="domain" description="Fimbrial-type adhesion" evidence="6">
    <location>
        <begin position="40"/>
        <end position="179"/>
    </location>
</feature>
<comment type="subcellular location">
    <subcellularLocation>
        <location evidence="1">Fimbrium</location>
    </subcellularLocation>
</comment>
<dbReference type="InterPro" id="IPR050263">
    <property type="entry name" value="Bact_Fimbrial_Adh_Pro"/>
</dbReference>